<organism evidence="1 2">
    <name type="scientific">Streptomyces longisporus</name>
    <dbReference type="NCBI Taxonomy" id="1948"/>
    <lineage>
        <taxon>Bacteria</taxon>
        <taxon>Bacillati</taxon>
        <taxon>Actinomycetota</taxon>
        <taxon>Actinomycetes</taxon>
        <taxon>Kitasatosporales</taxon>
        <taxon>Streptomycetaceae</taxon>
        <taxon>Streptomyces</taxon>
    </lineage>
</organism>
<reference evidence="1 2" key="1">
    <citation type="journal article" date="2019" name="Int. J. Syst. Evol. Microbiol.">
        <title>The Global Catalogue of Microorganisms (GCM) 10K type strain sequencing project: providing services to taxonomists for standard genome sequencing and annotation.</title>
        <authorList>
            <consortium name="The Broad Institute Genomics Platform"/>
            <consortium name="The Broad Institute Genome Sequencing Center for Infectious Disease"/>
            <person name="Wu L."/>
            <person name="Ma J."/>
        </authorList>
    </citation>
    <scope>NUCLEOTIDE SEQUENCE [LARGE SCALE GENOMIC DNA]</scope>
    <source>
        <strain evidence="1 2">JCM 4395</strain>
    </source>
</reference>
<evidence type="ECO:0000313" key="1">
    <source>
        <dbReference type="EMBL" id="GAA2484982.1"/>
    </source>
</evidence>
<comment type="caution">
    <text evidence="1">The sequence shown here is derived from an EMBL/GenBank/DDBJ whole genome shotgun (WGS) entry which is preliminary data.</text>
</comment>
<dbReference type="Proteomes" id="UP001501777">
    <property type="component" value="Unassembled WGS sequence"/>
</dbReference>
<protein>
    <submittedName>
        <fullName evidence="1">Uncharacterized protein</fullName>
    </submittedName>
</protein>
<proteinExistence type="predicted"/>
<gene>
    <name evidence="1" type="ORF">GCM10010276_23500</name>
</gene>
<evidence type="ECO:0000313" key="2">
    <source>
        <dbReference type="Proteomes" id="UP001501777"/>
    </source>
</evidence>
<keyword evidence="2" id="KW-1185">Reference proteome</keyword>
<dbReference type="RefSeq" id="WP_344400073.1">
    <property type="nucleotide sequence ID" value="NZ_BAAASG010000006.1"/>
</dbReference>
<accession>A0ABN3LMZ8</accession>
<name>A0ABN3LMZ8_STRLO</name>
<sequence>MKITLGTPSVPVWSNLPVAAWDEVGRAELQAQGVLSSEAADKVRAAAIPHKITEHEARQVTRTYDLDAYGD</sequence>
<dbReference type="EMBL" id="BAAASG010000006">
    <property type="protein sequence ID" value="GAA2484982.1"/>
    <property type="molecule type" value="Genomic_DNA"/>
</dbReference>